<dbReference type="AlphaFoldDB" id="A0A9D5QDE2"/>
<evidence type="ECO:0000259" key="1">
    <source>
        <dbReference type="Pfam" id="PF13200"/>
    </source>
</evidence>
<comment type="caution">
    <text evidence="2">The sequence shown here is derived from an EMBL/GenBank/DDBJ whole genome shotgun (WGS) entry which is preliminary data.</text>
</comment>
<proteinExistence type="predicted"/>
<name>A0A9D5QDE2_UNCW3</name>
<protein>
    <recommendedName>
        <fullName evidence="1">DUF4015 domain-containing protein</fullName>
    </recommendedName>
</protein>
<sequence>MSTMRSSFGWVRSIAAVILAVAAAPWLEAKPYIRGLYLSPYSSHQEWLLEEICEAGDRGDLNAVVVDMKDDWGILRYPSENETAKKHRAVRPIYEVDSLIARMHTHGIRVIARMVCFK</sequence>
<feature type="non-terminal residue" evidence="2">
    <location>
        <position position="118"/>
    </location>
</feature>
<reference evidence="2" key="1">
    <citation type="submission" date="2019-11" db="EMBL/GenBank/DDBJ databases">
        <title>Microbial mats filling the niche in hypersaline microbial mats.</title>
        <authorList>
            <person name="Wong H.L."/>
            <person name="Macleod F.I."/>
            <person name="White R.A. III"/>
            <person name="Burns B.P."/>
        </authorList>
    </citation>
    <scope>NUCLEOTIDE SEQUENCE</scope>
    <source>
        <strain evidence="2">Bin_327</strain>
    </source>
</reference>
<dbReference type="EMBL" id="WJKJ01000352">
    <property type="protein sequence ID" value="MBD3365668.1"/>
    <property type="molecule type" value="Genomic_DNA"/>
</dbReference>
<dbReference type="Pfam" id="PF13200">
    <property type="entry name" value="DUF4015"/>
    <property type="match status" value="1"/>
</dbReference>
<dbReference type="InterPro" id="IPR025275">
    <property type="entry name" value="DUF4015"/>
</dbReference>
<evidence type="ECO:0000313" key="2">
    <source>
        <dbReference type="EMBL" id="MBD3365668.1"/>
    </source>
</evidence>
<accession>A0A9D5QDE2</accession>
<gene>
    <name evidence="2" type="ORF">GF359_10690</name>
</gene>
<evidence type="ECO:0000313" key="3">
    <source>
        <dbReference type="Proteomes" id="UP000630660"/>
    </source>
</evidence>
<feature type="domain" description="DUF4015" evidence="1">
    <location>
        <begin position="35"/>
        <end position="118"/>
    </location>
</feature>
<dbReference type="Proteomes" id="UP000630660">
    <property type="component" value="Unassembled WGS sequence"/>
</dbReference>
<organism evidence="2 3">
    <name type="scientific">candidate division WOR-3 bacterium</name>
    <dbReference type="NCBI Taxonomy" id="2052148"/>
    <lineage>
        <taxon>Bacteria</taxon>
        <taxon>Bacteria division WOR-3</taxon>
    </lineage>
</organism>